<dbReference type="PANTHER" id="PTHR43685:SF2">
    <property type="entry name" value="GLYCOSYLTRANSFERASE 2-LIKE DOMAIN-CONTAINING PROTEIN"/>
    <property type="match status" value="1"/>
</dbReference>
<evidence type="ECO:0000259" key="1">
    <source>
        <dbReference type="Pfam" id="PF00535"/>
    </source>
</evidence>
<dbReference type="Gene3D" id="3.90.550.10">
    <property type="entry name" value="Spore Coat Polysaccharide Biosynthesis Protein SpsA, Chain A"/>
    <property type="match status" value="1"/>
</dbReference>
<dbReference type="RefSeq" id="WP_103426443.1">
    <property type="nucleotide sequence ID" value="NZ_CP026309.1"/>
</dbReference>
<dbReference type="SUPFAM" id="SSF53448">
    <property type="entry name" value="Nucleotide-diphospho-sugar transferases"/>
    <property type="match status" value="1"/>
</dbReference>
<evidence type="ECO:0000313" key="2">
    <source>
        <dbReference type="EMBL" id="AUV82754.1"/>
    </source>
</evidence>
<sequence length="318" mass="34559">MDRASADGLVSVVVPTYGRRPDFLRAAVESVAAQTYDPVELIVVDDSPEASATAVCEPFASEMATLRVIDDRDHDGAGAARNTGIRAADGSLVAFLDDDDEWHDTKLSRQCTRLEAAPEASLVVTGQQYVRNGTPTGSRLPDVSGDVTEALLTGSRLCPFSSAMVRAEAVDAAGPIDERFPVWEDLEWYVRLSRAGAVATVDRPLVRRRMGDHEQLTDTFDSLRDVAYPLFVRKHRPLAASLGERVEREFVASLAREVATAGLGAERFDDAVAFARRSIRANPRAPAGYLLYGVARSGPFGLRLARALRRRFASLNVA</sequence>
<dbReference type="GO" id="GO:0016740">
    <property type="term" value="F:transferase activity"/>
    <property type="evidence" value="ECO:0007669"/>
    <property type="project" value="UniProtKB-KW"/>
</dbReference>
<dbReference type="InterPro" id="IPR050834">
    <property type="entry name" value="Glycosyltransf_2"/>
</dbReference>
<dbReference type="KEGG" id="srub:C2R22_14790"/>
<gene>
    <name evidence="2" type="ORF">C2R22_14790</name>
</gene>
<dbReference type="CDD" id="cd00761">
    <property type="entry name" value="Glyco_tranf_GTA_type"/>
    <property type="match status" value="1"/>
</dbReference>
<feature type="domain" description="Glycosyltransferase 2-like" evidence="1">
    <location>
        <begin position="11"/>
        <end position="135"/>
    </location>
</feature>
<name>A0A2I8VLI8_9EURY</name>
<dbReference type="Proteomes" id="UP000236584">
    <property type="component" value="Chromosome"/>
</dbReference>
<accession>A0A2I8VLI8</accession>
<dbReference type="EMBL" id="CP026309">
    <property type="protein sequence ID" value="AUV82754.1"/>
    <property type="molecule type" value="Genomic_DNA"/>
</dbReference>
<keyword evidence="2" id="KW-0808">Transferase</keyword>
<dbReference type="PANTHER" id="PTHR43685">
    <property type="entry name" value="GLYCOSYLTRANSFERASE"/>
    <property type="match status" value="1"/>
</dbReference>
<dbReference type="InterPro" id="IPR001173">
    <property type="entry name" value="Glyco_trans_2-like"/>
</dbReference>
<organism evidence="2 3">
    <name type="scientific">Salinigranum rubrum</name>
    <dbReference type="NCBI Taxonomy" id="755307"/>
    <lineage>
        <taxon>Archaea</taxon>
        <taxon>Methanobacteriati</taxon>
        <taxon>Methanobacteriota</taxon>
        <taxon>Stenosarchaea group</taxon>
        <taxon>Halobacteria</taxon>
        <taxon>Halobacteriales</taxon>
        <taxon>Haloferacaceae</taxon>
        <taxon>Salinigranum</taxon>
    </lineage>
</organism>
<keyword evidence="3" id="KW-1185">Reference proteome</keyword>
<protein>
    <submittedName>
        <fullName evidence="2">Glycosyltransferase family 2 protein</fullName>
    </submittedName>
</protein>
<reference evidence="2 3" key="1">
    <citation type="submission" date="2018-01" db="EMBL/GenBank/DDBJ databases">
        <title>Complete genome sequence of Salinigranum rubrum GX10T, an extremely halophilic archaeon isolated from a marine solar saltern.</title>
        <authorList>
            <person name="Han S."/>
        </authorList>
    </citation>
    <scope>NUCLEOTIDE SEQUENCE [LARGE SCALE GENOMIC DNA]</scope>
    <source>
        <strain evidence="2 3">GX10</strain>
    </source>
</reference>
<dbReference type="GeneID" id="35593384"/>
<dbReference type="Pfam" id="PF00535">
    <property type="entry name" value="Glycos_transf_2"/>
    <property type="match status" value="1"/>
</dbReference>
<evidence type="ECO:0000313" key="3">
    <source>
        <dbReference type="Proteomes" id="UP000236584"/>
    </source>
</evidence>
<dbReference type="AlphaFoldDB" id="A0A2I8VLI8"/>
<dbReference type="InterPro" id="IPR029044">
    <property type="entry name" value="Nucleotide-diphossugar_trans"/>
</dbReference>
<proteinExistence type="predicted"/>
<dbReference type="OrthoDB" id="46222at2157"/>